<name>A0AAN8PFW4_PATCE</name>
<feature type="domain" description="Fibrinogen C-terminal" evidence="2">
    <location>
        <begin position="115"/>
        <end position="310"/>
    </location>
</feature>
<protein>
    <recommendedName>
        <fullName evidence="2">Fibrinogen C-terminal domain-containing protein</fullName>
    </recommendedName>
</protein>
<reference evidence="3 4" key="1">
    <citation type="submission" date="2024-01" db="EMBL/GenBank/DDBJ databases">
        <title>The genome of the rayed Mediterranean limpet Patella caerulea (Linnaeus, 1758).</title>
        <authorList>
            <person name="Anh-Thu Weber A."/>
            <person name="Halstead-Nussloch G."/>
        </authorList>
    </citation>
    <scope>NUCLEOTIDE SEQUENCE [LARGE SCALE GENOMIC DNA]</scope>
    <source>
        <strain evidence="3">AATW-2023a</strain>
        <tissue evidence="3">Whole specimen</tissue>
    </source>
</reference>
<dbReference type="Proteomes" id="UP001347796">
    <property type="component" value="Unassembled WGS sequence"/>
</dbReference>
<evidence type="ECO:0000259" key="2">
    <source>
        <dbReference type="PROSITE" id="PS51406"/>
    </source>
</evidence>
<dbReference type="InterPro" id="IPR050373">
    <property type="entry name" value="Fibrinogen_C-term_domain"/>
</dbReference>
<dbReference type="PROSITE" id="PS51406">
    <property type="entry name" value="FIBRINOGEN_C_2"/>
    <property type="match status" value="1"/>
</dbReference>
<comment type="caution">
    <text evidence="3">The sequence shown here is derived from an EMBL/GenBank/DDBJ whole genome shotgun (WGS) entry which is preliminary data.</text>
</comment>
<keyword evidence="1" id="KW-0732">Signal</keyword>
<dbReference type="GO" id="GO:0005615">
    <property type="term" value="C:extracellular space"/>
    <property type="evidence" value="ECO:0007669"/>
    <property type="project" value="TreeGrafter"/>
</dbReference>
<dbReference type="Gene3D" id="3.90.215.10">
    <property type="entry name" value="Gamma Fibrinogen, chain A, domain 1"/>
    <property type="match status" value="1"/>
</dbReference>
<feature type="signal peptide" evidence="1">
    <location>
        <begin position="1"/>
        <end position="18"/>
    </location>
</feature>
<gene>
    <name evidence="3" type="ORF">SNE40_020602</name>
</gene>
<organism evidence="3 4">
    <name type="scientific">Patella caerulea</name>
    <name type="common">Rayed Mediterranean limpet</name>
    <dbReference type="NCBI Taxonomy" id="87958"/>
    <lineage>
        <taxon>Eukaryota</taxon>
        <taxon>Metazoa</taxon>
        <taxon>Spiralia</taxon>
        <taxon>Lophotrochozoa</taxon>
        <taxon>Mollusca</taxon>
        <taxon>Gastropoda</taxon>
        <taxon>Patellogastropoda</taxon>
        <taxon>Patelloidea</taxon>
        <taxon>Patellidae</taxon>
        <taxon>Patella</taxon>
    </lineage>
</organism>
<dbReference type="InterPro" id="IPR014716">
    <property type="entry name" value="Fibrinogen_a/b/g_C_1"/>
</dbReference>
<dbReference type="SUPFAM" id="SSF56496">
    <property type="entry name" value="Fibrinogen C-terminal domain-like"/>
    <property type="match status" value="1"/>
</dbReference>
<dbReference type="EMBL" id="JAZGQO010000015">
    <property type="protein sequence ID" value="KAK6169575.1"/>
    <property type="molecule type" value="Genomic_DNA"/>
</dbReference>
<proteinExistence type="predicted"/>
<evidence type="ECO:0000256" key="1">
    <source>
        <dbReference type="SAM" id="SignalP"/>
    </source>
</evidence>
<dbReference type="PANTHER" id="PTHR19143">
    <property type="entry name" value="FIBRINOGEN/TENASCIN/ANGIOPOEITIN"/>
    <property type="match status" value="1"/>
</dbReference>
<accession>A0AAN8PFW4</accession>
<evidence type="ECO:0000313" key="4">
    <source>
        <dbReference type="Proteomes" id="UP001347796"/>
    </source>
</evidence>
<sequence length="343" mass="40012">MCWSVGIFISTYLMFVSGTRHSKFLQTSVFKHFKDFHILSERREIYSLLECTRWCSSTVDCRRILFDKETKLCSLYDRGEHCLTDEEVTDKVCFRMLSICDEVNCERCPIGYYGDRCEHVIEDCSDGRRKSVVPIKVTTSFIRPFNSLQVIEVLCDFDYGGWTMLLVRDTRCPEIDFNRTWSEYSHGFGYKGANHWLGLEHIHNILQDHPNYKLQVFIAYGNPASFAFGFYHGFYVHNITDNYRVSSVSFLDQTAFPIGDSLTNGNYSINGRPFSTYDRDYSNNDCPGRFGSGWWFLDDPVCSRANVNGRRSGDNFESTWHWLYNLGKRTDFNAIHLKVVRED</sequence>
<dbReference type="Pfam" id="PF00147">
    <property type="entry name" value="Fibrinogen_C"/>
    <property type="match status" value="1"/>
</dbReference>
<dbReference type="AlphaFoldDB" id="A0AAN8PFW4"/>
<feature type="chain" id="PRO_5043038396" description="Fibrinogen C-terminal domain-containing protein" evidence="1">
    <location>
        <begin position="19"/>
        <end position="343"/>
    </location>
</feature>
<dbReference type="SMART" id="SM00186">
    <property type="entry name" value="FBG"/>
    <property type="match status" value="1"/>
</dbReference>
<evidence type="ECO:0000313" key="3">
    <source>
        <dbReference type="EMBL" id="KAK6169575.1"/>
    </source>
</evidence>
<dbReference type="InterPro" id="IPR036056">
    <property type="entry name" value="Fibrinogen-like_C"/>
</dbReference>
<dbReference type="InterPro" id="IPR002181">
    <property type="entry name" value="Fibrinogen_a/b/g_C_dom"/>
</dbReference>
<keyword evidence="4" id="KW-1185">Reference proteome</keyword>